<dbReference type="EMBL" id="JANPWB010000014">
    <property type="protein sequence ID" value="KAJ1096574.1"/>
    <property type="molecule type" value="Genomic_DNA"/>
</dbReference>
<dbReference type="Proteomes" id="UP001066276">
    <property type="component" value="Chromosome 10"/>
</dbReference>
<evidence type="ECO:0000313" key="3">
    <source>
        <dbReference type="Proteomes" id="UP001066276"/>
    </source>
</evidence>
<proteinExistence type="predicted"/>
<evidence type="ECO:0000259" key="1">
    <source>
        <dbReference type="Pfam" id="PF17921"/>
    </source>
</evidence>
<feature type="domain" description="Integrase zinc-binding" evidence="1">
    <location>
        <begin position="15"/>
        <end position="48"/>
    </location>
</feature>
<dbReference type="AlphaFoldDB" id="A0AAV7M1V6"/>
<evidence type="ECO:0000313" key="2">
    <source>
        <dbReference type="EMBL" id="KAJ1096574.1"/>
    </source>
</evidence>
<protein>
    <recommendedName>
        <fullName evidence="1">Integrase zinc-binding domain-containing protein</fullName>
    </recommendedName>
</protein>
<accession>A0AAV7M1V6</accession>
<organism evidence="2 3">
    <name type="scientific">Pleurodeles waltl</name>
    <name type="common">Iberian ribbed newt</name>
    <dbReference type="NCBI Taxonomy" id="8319"/>
    <lineage>
        <taxon>Eukaryota</taxon>
        <taxon>Metazoa</taxon>
        <taxon>Chordata</taxon>
        <taxon>Craniata</taxon>
        <taxon>Vertebrata</taxon>
        <taxon>Euteleostomi</taxon>
        <taxon>Amphibia</taxon>
        <taxon>Batrachia</taxon>
        <taxon>Caudata</taxon>
        <taxon>Salamandroidea</taxon>
        <taxon>Salamandridae</taxon>
        <taxon>Pleurodelinae</taxon>
        <taxon>Pleurodeles</taxon>
    </lineage>
</organism>
<reference evidence="2" key="1">
    <citation type="journal article" date="2022" name="bioRxiv">
        <title>Sequencing and chromosome-scale assembly of the giantPleurodeles waltlgenome.</title>
        <authorList>
            <person name="Brown T."/>
            <person name="Elewa A."/>
            <person name="Iarovenko S."/>
            <person name="Subramanian E."/>
            <person name="Araus A.J."/>
            <person name="Petzold A."/>
            <person name="Susuki M."/>
            <person name="Suzuki K.-i.T."/>
            <person name="Hayashi T."/>
            <person name="Toyoda A."/>
            <person name="Oliveira C."/>
            <person name="Osipova E."/>
            <person name="Leigh N.D."/>
            <person name="Simon A."/>
            <person name="Yun M.H."/>
        </authorList>
    </citation>
    <scope>NUCLEOTIDE SEQUENCE</scope>
    <source>
        <strain evidence="2">20211129_DDA</strain>
        <tissue evidence="2">Liver</tissue>
    </source>
</reference>
<gene>
    <name evidence="2" type="ORF">NDU88_001709</name>
</gene>
<dbReference type="Pfam" id="PF17921">
    <property type="entry name" value="Integrase_H2C2"/>
    <property type="match status" value="1"/>
</dbReference>
<sequence>MPSCLTSRALSLADGAHQGIAKSKYRLRNKVWFPGPDQLVEDTVKGCLSAKQAELRIPQHWSSPETAPRARGRGSAQTLGVCLTVPT</sequence>
<dbReference type="InterPro" id="IPR041588">
    <property type="entry name" value="Integrase_H2C2"/>
</dbReference>
<name>A0AAV7M1V6_PLEWA</name>
<keyword evidence="3" id="KW-1185">Reference proteome</keyword>
<comment type="caution">
    <text evidence="2">The sequence shown here is derived from an EMBL/GenBank/DDBJ whole genome shotgun (WGS) entry which is preliminary data.</text>
</comment>